<gene>
    <name evidence="1" type="ORF">I4641_03530</name>
</gene>
<dbReference type="AlphaFoldDB" id="A0A964BN27"/>
<proteinExistence type="predicted"/>
<protein>
    <submittedName>
        <fullName evidence="1">Uncharacterized protein</fullName>
    </submittedName>
</protein>
<dbReference type="EMBL" id="JADWDC010000006">
    <property type="protein sequence ID" value="MCC0176049.1"/>
    <property type="molecule type" value="Genomic_DNA"/>
</dbReference>
<organism evidence="1 2">
    <name type="scientific">Waterburya agarophytonicola KI4</name>
    <dbReference type="NCBI Taxonomy" id="2874699"/>
    <lineage>
        <taxon>Bacteria</taxon>
        <taxon>Bacillati</taxon>
        <taxon>Cyanobacteriota</taxon>
        <taxon>Cyanophyceae</taxon>
        <taxon>Pleurocapsales</taxon>
        <taxon>Hyellaceae</taxon>
        <taxon>Waterburya</taxon>
        <taxon>Waterburya agarophytonicola</taxon>
    </lineage>
</organism>
<accession>A0A964BN27</accession>
<comment type="caution">
    <text evidence="1">The sequence shown here is derived from an EMBL/GenBank/DDBJ whole genome shotgun (WGS) entry which is preliminary data.</text>
</comment>
<name>A0A964BN27_9CYAN</name>
<dbReference type="RefSeq" id="WP_229639084.1">
    <property type="nucleotide sequence ID" value="NZ_JADWDC010000006.1"/>
</dbReference>
<evidence type="ECO:0000313" key="1">
    <source>
        <dbReference type="EMBL" id="MCC0176049.1"/>
    </source>
</evidence>
<dbReference type="Proteomes" id="UP000729733">
    <property type="component" value="Unassembled WGS sequence"/>
</dbReference>
<evidence type="ECO:0000313" key="2">
    <source>
        <dbReference type="Proteomes" id="UP000729733"/>
    </source>
</evidence>
<sequence length="167" mass="20049">MELSFAKEEIIRKYFPTLKRYGVYFDQEICDLIENCSNNLESRIQAFIGWFLSLEYRASMENKKLILPDANETFIQALEKGWYPTAFQKERLMEAGLFPFDIAMRDKLAEINFFRTISVDIPRNSNRIKFFYRGEIIWEEQISDLLKVSNRGLIEMYKFKVYRFNDN</sequence>
<keyword evidence="2" id="KW-1185">Reference proteome</keyword>
<reference evidence="1" key="1">
    <citation type="journal article" date="2021" name="Antonie Van Leeuwenhoek">
        <title>Draft genome and description of Waterburya agarophytonicola gen. nov. sp. nov. (Pleurocapsales, Cyanobacteria): a seaweed symbiont.</title>
        <authorList>
            <person name="Bonthond G."/>
            <person name="Shalygin S."/>
            <person name="Bayer T."/>
            <person name="Weinberger F."/>
        </authorList>
    </citation>
    <scope>NUCLEOTIDE SEQUENCE</scope>
    <source>
        <strain evidence="1">KI4</strain>
    </source>
</reference>